<gene>
    <name evidence="12" type="primary">ELP2</name>
    <name evidence="12" type="ORF">VNI00_005615</name>
</gene>
<dbReference type="InterPro" id="IPR020472">
    <property type="entry name" value="WD40_PAC1"/>
</dbReference>
<dbReference type="SUPFAM" id="SSF50998">
    <property type="entry name" value="Quinoprotein alcohol dehydrogenase-like"/>
    <property type="match status" value="1"/>
</dbReference>
<evidence type="ECO:0000256" key="4">
    <source>
        <dbReference type="ARBA" id="ARBA00005881"/>
    </source>
</evidence>
<feature type="repeat" description="WD" evidence="10">
    <location>
        <begin position="650"/>
        <end position="682"/>
    </location>
</feature>
<comment type="pathway">
    <text evidence="3">tRNA modification; 5-methoxycarbonylmethyl-2-thiouridine-tRNA biosynthesis.</text>
</comment>
<dbReference type="InterPro" id="IPR011047">
    <property type="entry name" value="Quinoprotein_ADH-like_sf"/>
</dbReference>
<dbReference type="EMBL" id="JAYKXP010000016">
    <property type="protein sequence ID" value="KAK7049584.1"/>
    <property type="molecule type" value="Genomic_DNA"/>
</dbReference>
<keyword evidence="9" id="KW-0539">Nucleus</keyword>
<dbReference type="PROSITE" id="PS50294">
    <property type="entry name" value="WD_REPEATS_REGION"/>
    <property type="match status" value="4"/>
</dbReference>
<dbReference type="Proteomes" id="UP001383192">
    <property type="component" value="Unassembled WGS sequence"/>
</dbReference>
<comment type="caution">
    <text evidence="12">The sequence shown here is derived from an EMBL/GenBank/DDBJ whole genome shotgun (WGS) entry which is preliminary data.</text>
</comment>
<dbReference type="GO" id="GO:0002098">
    <property type="term" value="P:tRNA wobble uridine modification"/>
    <property type="evidence" value="ECO:0007669"/>
    <property type="project" value="InterPro"/>
</dbReference>
<name>A0AAW0DG66_9AGAR</name>
<evidence type="ECO:0000256" key="7">
    <source>
        <dbReference type="ARBA" id="ARBA00022574"/>
    </source>
</evidence>
<feature type="region of interest" description="Disordered" evidence="11">
    <location>
        <begin position="548"/>
        <end position="580"/>
    </location>
</feature>
<dbReference type="PROSITE" id="PS00678">
    <property type="entry name" value="WD_REPEATS_1"/>
    <property type="match status" value="1"/>
</dbReference>
<dbReference type="PANTHER" id="PTHR44111">
    <property type="entry name" value="ELONGATOR COMPLEX PROTEIN 2"/>
    <property type="match status" value="1"/>
</dbReference>
<accession>A0AAW0DG66</accession>
<protein>
    <recommendedName>
        <fullName evidence="5">Elongator complex protein 2</fullName>
    </recommendedName>
</protein>
<keyword evidence="13" id="KW-1185">Reference proteome</keyword>
<dbReference type="InterPro" id="IPR015943">
    <property type="entry name" value="WD40/YVTN_repeat-like_dom_sf"/>
</dbReference>
<dbReference type="InterPro" id="IPR001680">
    <property type="entry name" value="WD40_rpt"/>
</dbReference>
<comment type="subcellular location">
    <subcellularLocation>
        <location evidence="2">Cytoplasm</location>
    </subcellularLocation>
    <subcellularLocation>
        <location evidence="1">Nucleus</location>
    </subcellularLocation>
</comment>
<dbReference type="PANTHER" id="PTHR44111:SF1">
    <property type="entry name" value="ELONGATOR COMPLEX PROTEIN 2"/>
    <property type="match status" value="1"/>
</dbReference>
<evidence type="ECO:0000256" key="5">
    <source>
        <dbReference type="ARBA" id="ARBA00020267"/>
    </source>
</evidence>
<evidence type="ECO:0000256" key="1">
    <source>
        <dbReference type="ARBA" id="ARBA00004123"/>
    </source>
</evidence>
<dbReference type="AlphaFoldDB" id="A0AAW0DG66"/>
<feature type="repeat" description="WD" evidence="10">
    <location>
        <begin position="695"/>
        <end position="726"/>
    </location>
</feature>
<evidence type="ECO:0000313" key="13">
    <source>
        <dbReference type="Proteomes" id="UP001383192"/>
    </source>
</evidence>
<reference evidence="12 13" key="1">
    <citation type="submission" date="2024-01" db="EMBL/GenBank/DDBJ databases">
        <title>A draft genome for a cacao thread blight-causing isolate of Paramarasmius palmivorus.</title>
        <authorList>
            <person name="Baruah I.K."/>
            <person name="Bukari Y."/>
            <person name="Amoako-Attah I."/>
            <person name="Meinhardt L.W."/>
            <person name="Bailey B.A."/>
            <person name="Cohen S.P."/>
        </authorList>
    </citation>
    <scope>NUCLEOTIDE SEQUENCE [LARGE SCALE GENOMIC DNA]</scope>
    <source>
        <strain evidence="12 13">GH-12</strain>
    </source>
</reference>
<evidence type="ECO:0000256" key="3">
    <source>
        <dbReference type="ARBA" id="ARBA00005043"/>
    </source>
</evidence>
<dbReference type="GO" id="GO:0005634">
    <property type="term" value="C:nucleus"/>
    <property type="evidence" value="ECO:0007669"/>
    <property type="project" value="UniProtKB-SubCell"/>
</dbReference>
<evidence type="ECO:0000256" key="2">
    <source>
        <dbReference type="ARBA" id="ARBA00004496"/>
    </source>
</evidence>
<evidence type="ECO:0000256" key="11">
    <source>
        <dbReference type="SAM" id="MobiDB-lite"/>
    </source>
</evidence>
<dbReference type="GO" id="GO:0033588">
    <property type="term" value="C:elongator holoenzyme complex"/>
    <property type="evidence" value="ECO:0007669"/>
    <property type="project" value="InterPro"/>
</dbReference>
<dbReference type="Pfam" id="PF00400">
    <property type="entry name" value="WD40"/>
    <property type="match status" value="6"/>
</dbReference>
<feature type="repeat" description="WD" evidence="10">
    <location>
        <begin position="228"/>
        <end position="266"/>
    </location>
</feature>
<dbReference type="PRINTS" id="PR00320">
    <property type="entry name" value="GPROTEINBRPT"/>
</dbReference>
<dbReference type="SMART" id="SM00320">
    <property type="entry name" value="WD40"/>
    <property type="match status" value="10"/>
</dbReference>
<feature type="compositionally biased region" description="Polar residues" evidence="11">
    <location>
        <begin position="567"/>
        <end position="580"/>
    </location>
</feature>
<evidence type="ECO:0000256" key="8">
    <source>
        <dbReference type="ARBA" id="ARBA00022737"/>
    </source>
</evidence>
<dbReference type="InterPro" id="IPR019775">
    <property type="entry name" value="WD40_repeat_CS"/>
</dbReference>
<evidence type="ECO:0000256" key="9">
    <source>
        <dbReference type="ARBA" id="ARBA00023242"/>
    </source>
</evidence>
<keyword evidence="6" id="KW-0963">Cytoplasm</keyword>
<keyword evidence="7 10" id="KW-0853">WD repeat</keyword>
<sequence length="787" mass="85973">MYFQTNYIAASTNRYPNAADIASDSTVFFGSSSQVCIWRAEDKDSGITEALYGHEGIVTCIRSLSPTSFISADDKGVVHYWTKEGGSQARQTLSITLRTCTHSPQWKSSKFQAHEKAVSSMCASNDCLVTGSSDSSVKVWKFSKETGMRNTGVAKDCTIRKISTFFSDVLPSRVTKLVPQPGTVLAIGLTDRNVQIWTRTDDKVGLRRIGPCAFAHCVIEKFARAVVLTGHDDWVKSLSFSPLSSGTTLVLASGSQDGTIRLWNVEPYKKNTRSENAGTLSDELLDAFEESLGDFADVEEGGRQVSLKRHILSVKNDQGSLLYSITFDALLIGHEAGVTSISWQPNKDIVSNPTLLSTSTDSSVIIWSPSAVITHSGDTTASIWINRQRFGDVGGQRLGGFVGGLWKGNGKEVMSWGWSGGWRRWRCVDEDGDIWAEVGAIGGHSGQVKDLDWSPNGAYIISAGLDQTSRIHGPIMRESTASWHELARPQVHGYDLLGAVFLGDLRFASCADEKVTRVFEGPQLFVDLVETLGVAQVRKEGPTKLLRQKTKETRPAAASVPPLGLSNKATENSTPVTPVNLTRRPFEGELASVTLWPEIEKVFGHGYESSTIAVSASRKYIATACRATSAEHAVVRVNETSSWQPFGAALTGHSLTVTRISFSPNDEYVISVSRDRSWRMFKKTDQGYTPVASEPKAHGRIIWDCAWSHEGDFFATASRDKTVKIWGQDSPEKWSLRSTIKCPEAATAVDFMTSVGDQHLLAVGLETGDITIYSSTSYSSWDAQGTL</sequence>
<dbReference type="InterPro" id="IPR037289">
    <property type="entry name" value="Elp2"/>
</dbReference>
<dbReference type="Gene3D" id="2.130.10.10">
    <property type="entry name" value="YVTN repeat-like/Quinoprotein amine dehydrogenase"/>
    <property type="match status" value="4"/>
</dbReference>
<keyword evidence="8" id="KW-0677">Repeat</keyword>
<dbReference type="PROSITE" id="PS50082">
    <property type="entry name" value="WD_REPEATS_2"/>
    <property type="match status" value="6"/>
</dbReference>
<feature type="repeat" description="WD" evidence="10">
    <location>
        <begin position="441"/>
        <end position="471"/>
    </location>
</feature>
<evidence type="ECO:0000313" key="12">
    <source>
        <dbReference type="EMBL" id="KAK7049584.1"/>
    </source>
</evidence>
<proteinExistence type="inferred from homology"/>
<evidence type="ECO:0000256" key="10">
    <source>
        <dbReference type="PROSITE-ProRule" id="PRU00221"/>
    </source>
</evidence>
<organism evidence="12 13">
    <name type="scientific">Paramarasmius palmivorus</name>
    <dbReference type="NCBI Taxonomy" id="297713"/>
    <lineage>
        <taxon>Eukaryota</taxon>
        <taxon>Fungi</taxon>
        <taxon>Dikarya</taxon>
        <taxon>Basidiomycota</taxon>
        <taxon>Agaricomycotina</taxon>
        <taxon>Agaricomycetes</taxon>
        <taxon>Agaricomycetidae</taxon>
        <taxon>Agaricales</taxon>
        <taxon>Marasmiineae</taxon>
        <taxon>Marasmiaceae</taxon>
        <taxon>Paramarasmius</taxon>
    </lineage>
</organism>
<evidence type="ECO:0000256" key="6">
    <source>
        <dbReference type="ARBA" id="ARBA00022490"/>
    </source>
</evidence>
<feature type="repeat" description="WD" evidence="10">
    <location>
        <begin position="111"/>
        <end position="150"/>
    </location>
</feature>
<feature type="repeat" description="WD" evidence="10">
    <location>
        <begin position="331"/>
        <end position="368"/>
    </location>
</feature>
<comment type="similarity">
    <text evidence="4">Belongs to the WD repeat ELP2 family.</text>
</comment>
<dbReference type="GO" id="GO:0005737">
    <property type="term" value="C:cytoplasm"/>
    <property type="evidence" value="ECO:0007669"/>
    <property type="project" value="UniProtKB-SubCell"/>
</dbReference>